<dbReference type="EMBL" id="JBFSHR010000054">
    <property type="protein sequence ID" value="MEX6430452.1"/>
    <property type="molecule type" value="Genomic_DNA"/>
</dbReference>
<keyword evidence="1" id="KW-0812">Transmembrane</keyword>
<protein>
    <submittedName>
        <fullName evidence="2">Uncharacterized protein</fullName>
    </submittedName>
</protein>
<reference evidence="2 3" key="1">
    <citation type="submission" date="2024-07" db="EMBL/GenBank/DDBJ databases">
        <title>Draft Genome Sequence of Ferrimicrobium acidiphilum Strain YE2023, Isolated from a Pulp of Bioleach Reactor.</title>
        <authorList>
            <person name="Elkina Y.A."/>
            <person name="Bulaeva A.G."/>
            <person name="Beletsky A.V."/>
            <person name="Mardanov A.V."/>
        </authorList>
    </citation>
    <scope>NUCLEOTIDE SEQUENCE [LARGE SCALE GENOMIC DNA]</scope>
    <source>
        <strain evidence="2 3">YE2023</strain>
    </source>
</reference>
<organism evidence="2 3">
    <name type="scientific">Ferrimicrobium acidiphilum</name>
    <dbReference type="NCBI Taxonomy" id="121039"/>
    <lineage>
        <taxon>Bacteria</taxon>
        <taxon>Bacillati</taxon>
        <taxon>Actinomycetota</taxon>
        <taxon>Acidimicrobiia</taxon>
        <taxon>Acidimicrobiales</taxon>
        <taxon>Acidimicrobiaceae</taxon>
        <taxon>Ferrimicrobium</taxon>
    </lineage>
</organism>
<proteinExistence type="predicted"/>
<keyword evidence="1" id="KW-1133">Transmembrane helix</keyword>
<evidence type="ECO:0000313" key="3">
    <source>
        <dbReference type="Proteomes" id="UP001560267"/>
    </source>
</evidence>
<accession>A0ABV3Y4H5</accession>
<keyword evidence="3" id="KW-1185">Reference proteome</keyword>
<feature type="transmembrane region" description="Helical" evidence="1">
    <location>
        <begin position="14"/>
        <end position="33"/>
    </location>
</feature>
<sequence>MATRSILPSSAKGAPSIIGALLWVLGAGIALLTQSALGLGTWTTLGIGVFCIALAALTDLASTAVLAGIAIVGAISGVSLDPSPEPARLMLMAPAGLALTLGLLLITSRHQFDSTLNLREFAILLGSAILGLIVIIIAVVTPLPTLTGRLVASAFLVVLLVGLSQLAIGARRRRDPLVRQGGAFSRWRSVR</sequence>
<comment type="caution">
    <text evidence="2">The sequence shown here is derived from an EMBL/GenBank/DDBJ whole genome shotgun (WGS) entry which is preliminary data.</text>
</comment>
<name>A0ABV3Y4H5_9ACTN</name>
<dbReference type="RefSeq" id="WP_369084796.1">
    <property type="nucleotide sequence ID" value="NZ_JBFSHR010000054.1"/>
</dbReference>
<feature type="transmembrane region" description="Helical" evidence="1">
    <location>
        <begin position="146"/>
        <end position="170"/>
    </location>
</feature>
<evidence type="ECO:0000313" key="2">
    <source>
        <dbReference type="EMBL" id="MEX6430452.1"/>
    </source>
</evidence>
<feature type="transmembrane region" description="Helical" evidence="1">
    <location>
        <begin position="87"/>
        <end position="106"/>
    </location>
</feature>
<keyword evidence="1" id="KW-0472">Membrane</keyword>
<gene>
    <name evidence="2" type="ORF">AB6A68_11510</name>
</gene>
<dbReference type="Proteomes" id="UP001560267">
    <property type="component" value="Unassembled WGS sequence"/>
</dbReference>
<feature type="transmembrane region" description="Helical" evidence="1">
    <location>
        <begin position="118"/>
        <end position="140"/>
    </location>
</feature>
<feature type="transmembrane region" description="Helical" evidence="1">
    <location>
        <begin position="45"/>
        <end position="75"/>
    </location>
</feature>
<evidence type="ECO:0000256" key="1">
    <source>
        <dbReference type="SAM" id="Phobius"/>
    </source>
</evidence>